<name>A0A9P4QWD2_9PLEO</name>
<dbReference type="AlphaFoldDB" id="A0A9P4QWD2"/>
<protein>
    <submittedName>
        <fullName evidence="2">Uncharacterized protein</fullName>
    </submittedName>
</protein>
<feature type="region of interest" description="Disordered" evidence="1">
    <location>
        <begin position="96"/>
        <end position="144"/>
    </location>
</feature>
<organism evidence="2 3">
    <name type="scientific">Polyplosphaeria fusca</name>
    <dbReference type="NCBI Taxonomy" id="682080"/>
    <lineage>
        <taxon>Eukaryota</taxon>
        <taxon>Fungi</taxon>
        <taxon>Dikarya</taxon>
        <taxon>Ascomycota</taxon>
        <taxon>Pezizomycotina</taxon>
        <taxon>Dothideomycetes</taxon>
        <taxon>Pleosporomycetidae</taxon>
        <taxon>Pleosporales</taxon>
        <taxon>Tetraplosphaeriaceae</taxon>
        <taxon>Polyplosphaeria</taxon>
    </lineage>
</organism>
<gene>
    <name evidence="2" type="ORF">EJ04DRAFT_514074</name>
</gene>
<feature type="compositionally biased region" description="Polar residues" evidence="1">
    <location>
        <begin position="107"/>
        <end position="120"/>
    </location>
</feature>
<feature type="compositionally biased region" description="Polar residues" evidence="1">
    <location>
        <begin position="132"/>
        <end position="144"/>
    </location>
</feature>
<dbReference type="EMBL" id="ML996182">
    <property type="protein sequence ID" value="KAF2732126.1"/>
    <property type="molecule type" value="Genomic_DNA"/>
</dbReference>
<evidence type="ECO:0000313" key="3">
    <source>
        <dbReference type="Proteomes" id="UP000799444"/>
    </source>
</evidence>
<sequence>MALSGVLLSDFGTDGNSFLCPLGSVNTVEKLEEHTWKAFQRNDGWDVHFHTENGDPLQEKCEIVMESIYNDGGYLAEYRQNKRLRIYAHFQKSDQTITVGGSREASPHSNAQDNRLNNENPDPIALDLPPRATSTSDYAPAGSQNRLGLIRRPLMDPNVVDVAGPDLESESSVYHPEKRRKTSKDSQRPRNSYHISRRNEPRPTFDPSVHSALPPEVNAESYQRDLGLARQNRLGPPEIGWGSLSVVRQRVMAHVRLIKGVYGIDAPKPCTACAKRERPCRVYRPQVISWLPRDKNWTTELVFTCSRCREKAGNGPCYAGYATDTEIQ</sequence>
<comment type="caution">
    <text evidence="2">The sequence shown here is derived from an EMBL/GenBank/DDBJ whole genome shotgun (WGS) entry which is preliminary data.</text>
</comment>
<keyword evidence="3" id="KW-1185">Reference proteome</keyword>
<feature type="region of interest" description="Disordered" evidence="1">
    <location>
        <begin position="161"/>
        <end position="213"/>
    </location>
</feature>
<dbReference type="Proteomes" id="UP000799444">
    <property type="component" value="Unassembled WGS sequence"/>
</dbReference>
<reference evidence="2" key="1">
    <citation type="journal article" date="2020" name="Stud. Mycol.">
        <title>101 Dothideomycetes genomes: a test case for predicting lifestyles and emergence of pathogens.</title>
        <authorList>
            <person name="Haridas S."/>
            <person name="Albert R."/>
            <person name="Binder M."/>
            <person name="Bloem J."/>
            <person name="Labutti K."/>
            <person name="Salamov A."/>
            <person name="Andreopoulos B."/>
            <person name="Baker S."/>
            <person name="Barry K."/>
            <person name="Bills G."/>
            <person name="Bluhm B."/>
            <person name="Cannon C."/>
            <person name="Castanera R."/>
            <person name="Culley D."/>
            <person name="Daum C."/>
            <person name="Ezra D."/>
            <person name="Gonzalez J."/>
            <person name="Henrissat B."/>
            <person name="Kuo A."/>
            <person name="Liang C."/>
            <person name="Lipzen A."/>
            <person name="Lutzoni F."/>
            <person name="Magnuson J."/>
            <person name="Mondo S."/>
            <person name="Nolan M."/>
            <person name="Ohm R."/>
            <person name="Pangilinan J."/>
            <person name="Park H.-J."/>
            <person name="Ramirez L."/>
            <person name="Alfaro M."/>
            <person name="Sun H."/>
            <person name="Tritt A."/>
            <person name="Yoshinaga Y."/>
            <person name="Zwiers L.-H."/>
            <person name="Turgeon B."/>
            <person name="Goodwin S."/>
            <person name="Spatafora J."/>
            <person name="Crous P."/>
            <person name="Grigoriev I."/>
        </authorList>
    </citation>
    <scope>NUCLEOTIDE SEQUENCE</scope>
    <source>
        <strain evidence="2">CBS 125425</strain>
    </source>
</reference>
<accession>A0A9P4QWD2</accession>
<evidence type="ECO:0000256" key="1">
    <source>
        <dbReference type="SAM" id="MobiDB-lite"/>
    </source>
</evidence>
<evidence type="ECO:0000313" key="2">
    <source>
        <dbReference type="EMBL" id="KAF2732126.1"/>
    </source>
</evidence>
<proteinExistence type="predicted"/>